<reference evidence="1 2" key="1">
    <citation type="journal article" date="2015" name="Nature">
        <title>rRNA introns, odd ribosomes, and small enigmatic genomes across a large radiation of phyla.</title>
        <authorList>
            <person name="Brown C.T."/>
            <person name="Hug L.A."/>
            <person name="Thomas B.C."/>
            <person name="Sharon I."/>
            <person name="Castelle C.J."/>
            <person name="Singh A."/>
            <person name="Wilkins M.J."/>
            <person name="Williams K.H."/>
            <person name="Banfield J.F."/>
        </authorList>
    </citation>
    <scope>NUCLEOTIDE SEQUENCE [LARGE SCALE GENOMIC DNA]</scope>
</reference>
<dbReference type="AlphaFoldDB" id="A0A0G1VNV5"/>
<dbReference type="SUPFAM" id="SSF53756">
    <property type="entry name" value="UDP-Glycosyltransferase/glycogen phosphorylase"/>
    <property type="match status" value="1"/>
</dbReference>
<dbReference type="GO" id="GO:0015774">
    <property type="term" value="P:polysaccharide transport"/>
    <property type="evidence" value="ECO:0007669"/>
    <property type="project" value="InterPro"/>
</dbReference>
<sequence length="498" mass="57667">MHGKRILIIQQRNWGVNIGHFLAKKLAKEGCVLAAVTYKKSAHEFHATQKDVHYEILINNDEVFEKPTRYVEGNPASLEAINQELGIESIWPLVAGSREITRSYAEKFYYNGRQQMSDEDIVRYVQGAYAYVRKIFDEFKPDAVIAPLLAEPSHLLISYMARMRGIKTLCAVDSRVNGVWILSESPYEDEGAFHERVDALNAGASSENTQRAEKYIAEFRKKLKIQDYLVRRWKTQPFFKRVRMELAPLRRIWEWYTRPHTDCIATLGPSLDCRPPRIILRDYFTKKLWSRTARSFSYYPQESVGRYVYYPLQVEPEVTLDVFALYFKNQRELARIIALSLPADYTLVVKDHPDMLGFRPPEYLKDLAGTPNIKLIDYRIPSETVLKGASLVIAPNSTAMVEAAMHHIPVIQFGEEGIILKLPNVLKHTDPSTLSACIKERLRINLKTPEYERRLKNFVAAAYDTGFELDYISAWEDAKEDEREKIWDMYRAGLDRIL</sequence>
<dbReference type="GO" id="GO:0000271">
    <property type="term" value="P:polysaccharide biosynthetic process"/>
    <property type="evidence" value="ECO:0007669"/>
    <property type="project" value="InterPro"/>
</dbReference>
<dbReference type="Proteomes" id="UP000034589">
    <property type="component" value="Unassembled WGS sequence"/>
</dbReference>
<gene>
    <name evidence="1" type="ORF">UY39_C0001G0008</name>
</gene>
<evidence type="ECO:0000313" key="2">
    <source>
        <dbReference type="Proteomes" id="UP000034589"/>
    </source>
</evidence>
<organism evidence="1 2">
    <name type="scientific">Candidatus Kaiserbacteria bacterium GW2011_GWC2_49_12</name>
    <dbReference type="NCBI Taxonomy" id="1618675"/>
    <lineage>
        <taxon>Bacteria</taxon>
        <taxon>Candidatus Kaiseribacteriota</taxon>
    </lineage>
</organism>
<comment type="caution">
    <text evidence="1">The sequence shown here is derived from an EMBL/GenBank/DDBJ whole genome shotgun (WGS) entry which is preliminary data.</text>
</comment>
<evidence type="ECO:0008006" key="3">
    <source>
        <dbReference type="Google" id="ProtNLM"/>
    </source>
</evidence>
<proteinExistence type="predicted"/>
<dbReference type="InterPro" id="IPR007833">
    <property type="entry name" value="Capsule_polysaccharide_synth"/>
</dbReference>
<protein>
    <recommendedName>
        <fullName evidence="3">Capsule polysaccharide biosynthesis protein</fullName>
    </recommendedName>
</protein>
<dbReference type="Pfam" id="PF05159">
    <property type="entry name" value="Capsule_synth"/>
    <property type="match status" value="1"/>
</dbReference>
<accession>A0A0G1VNV5</accession>
<dbReference type="EMBL" id="LCPV01000001">
    <property type="protein sequence ID" value="KKW08128.1"/>
    <property type="molecule type" value="Genomic_DNA"/>
</dbReference>
<evidence type="ECO:0000313" key="1">
    <source>
        <dbReference type="EMBL" id="KKW08128.1"/>
    </source>
</evidence>
<name>A0A0G1VNV5_9BACT</name>